<organism evidence="2 3">
    <name type="scientific">Bradyrhizobium huanghuaihaiense</name>
    <dbReference type="NCBI Taxonomy" id="990078"/>
    <lineage>
        <taxon>Bacteria</taxon>
        <taxon>Pseudomonadati</taxon>
        <taxon>Pseudomonadota</taxon>
        <taxon>Alphaproteobacteria</taxon>
        <taxon>Hyphomicrobiales</taxon>
        <taxon>Nitrobacteraceae</taxon>
        <taxon>Bradyrhizobium</taxon>
    </lineage>
</organism>
<dbReference type="PROSITE" id="PS51737">
    <property type="entry name" value="RECOMBINASE_DNA_BIND"/>
    <property type="match status" value="1"/>
</dbReference>
<feature type="domain" description="Recombinase" evidence="1">
    <location>
        <begin position="162"/>
        <end position="294"/>
    </location>
</feature>
<dbReference type="EMBL" id="VLLA01000001">
    <property type="protein sequence ID" value="TWI76483.1"/>
    <property type="molecule type" value="Genomic_DNA"/>
</dbReference>
<dbReference type="GO" id="GO:0000150">
    <property type="term" value="F:DNA strand exchange activity"/>
    <property type="evidence" value="ECO:0007669"/>
    <property type="project" value="InterPro"/>
</dbReference>
<protein>
    <submittedName>
        <fullName evidence="2">DNA invertase Pin-like site-specific DNA recombinase</fullName>
    </submittedName>
</protein>
<dbReference type="GO" id="GO:0003677">
    <property type="term" value="F:DNA binding"/>
    <property type="evidence" value="ECO:0007669"/>
    <property type="project" value="InterPro"/>
</dbReference>
<dbReference type="InterPro" id="IPR006119">
    <property type="entry name" value="Resolv_N"/>
</dbReference>
<dbReference type="InterPro" id="IPR011109">
    <property type="entry name" value="DNA_bind_recombinase_dom"/>
</dbReference>
<dbReference type="OrthoDB" id="9791494at2"/>
<dbReference type="CDD" id="cd00338">
    <property type="entry name" value="Ser_Recombinase"/>
    <property type="match status" value="1"/>
</dbReference>
<dbReference type="AlphaFoldDB" id="A0A562S5S9"/>
<evidence type="ECO:0000259" key="1">
    <source>
        <dbReference type="PROSITE" id="PS51737"/>
    </source>
</evidence>
<accession>A0A562S5S9</accession>
<evidence type="ECO:0000313" key="3">
    <source>
        <dbReference type="Proteomes" id="UP000316291"/>
    </source>
</evidence>
<comment type="caution">
    <text evidence="2">The sequence shown here is derived from an EMBL/GenBank/DDBJ whole genome shotgun (WGS) entry which is preliminary data.</text>
</comment>
<dbReference type="InterPro" id="IPR025827">
    <property type="entry name" value="Zn_ribbon_recom_dom"/>
</dbReference>
<reference evidence="2 3" key="1">
    <citation type="journal article" date="2015" name="Stand. Genomic Sci.">
        <title>Genomic Encyclopedia of Bacterial and Archaeal Type Strains, Phase III: the genomes of soil and plant-associated and newly described type strains.</title>
        <authorList>
            <person name="Whitman W.B."/>
            <person name="Woyke T."/>
            <person name="Klenk H.P."/>
            <person name="Zhou Y."/>
            <person name="Lilburn T.G."/>
            <person name="Beck B.J."/>
            <person name="De Vos P."/>
            <person name="Vandamme P."/>
            <person name="Eisen J.A."/>
            <person name="Garrity G."/>
            <person name="Hugenholtz P."/>
            <person name="Kyrpides N.C."/>
        </authorList>
    </citation>
    <scope>NUCLEOTIDE SEQUENCE [LARGE SCALE GENOMIC DNA]</scope>
    <source>
        <strain evidence="2 3">CGMCC 1.10948</strain>
    </source>
</reference>
<proteinExistence type="predicted"/>
<dbReference type="PANTHER" id="PTHR30461:SF23">
    <property type="entry name" value="DNA RECOMBINASE-RELATED"/>
    <property type="match status" value="1"/>
</dbReference>
<dbReference type="InterPro" id="IPR050639">
    <property type="entry name" value="SSR_resolvase"/>
</dbReference>
<name>A0A562S5S9_9BRAD</name>
<gene>
    <name evidence="2" type="ORF">IQ16_00724</name>
</gene>
<evidence type="ECO:0000313" key="2">
    <source>
        <dbReference type="EMBL" id="TWI76483.1"/>
    </source>
</evidence>
<dbReference type="Pfam" id="PF13408">
    <property type="entry name" value="Zn_ribbon_recom"/>
    <property type="match status" value="1"/>
</dbReference>
<dbReference type="Pfam" id="PF07508">
    <property type="entry name" value="Recombinase"/>
    <property type="match status" value="1"/>
</dbReference>
<dbReference type="InterPro" id="IPR038109">
    <property type="entry name" value="DNA_bind_recomb_sf"/>
</dbReference>
<dbReference type="SMART" id="SM00857">
    <property type="entry name" value="Resolvase"/>
    <property type="match status" value="1"/>
</dbReference>
<dbReference type="PANTHER" id="PTHR30461">
    <property type="entry name" value="DNA-INVERTASE FROM LAMBDOID PROPHAGE"/>
    <property type="match status" value="1"/>
</dbReference>
<keyword evidence="3" id="KW-1185">Reference proteome</keyword>
<dbReference type="InterPro" id="IPR036162">
    <property type="entry name" value="Resolvase-like_N_sf"/>
</dbReference>
<dbReference type="Gene3D" id="3.40.50.1390">
    <property type="entry name" value="Resolvase, N-terminal catalytic domain"/>
    <property type="match status" value="1"/>
</dbReference>
<dbReference type="Proteomes" id="UP000316291">
    <property type="component" value="Unassembled WGS sequence"/>
</dbReference>
<sequence>MSKLEVAHNKPWEQARFGLYGRVSTPEQKDALEAQMSDLRTRVLAKNGVIVAELSDVGTGRRSKQRRGYQQLYQLIEKREIDYLLTRDLSRLSRDLSNLDQTWRFCHQNGVVIFDTQVGVVNELYCWALGLVAKLMPSIGAEQVRTSLAVKARKGLHLGRPPLGYECVEVAGEKGHLKVVDEDAKIVKRIFARALAGWSLRGQARALNFEDGVKSPRGSRWSSEAVRYILSNPVYRSTILWGRTKTYFHAISEAFQREDRPEAEWIRSLGSHEPLATEADFDSVQAILAGNKSGTTNKKRGPAVFLSSLIKCPKCGRPDEHGHVHGGSMSVVGGDGRRLRMRCINANAGKCDNNRTFYRDHILQAVLQGLIDHLRSPEALTMFIEAQNTASKRRLEEIGTSRRKTEKRIKTLDTEIKRLTDHIAKGLSATALGDGIKLRETETRELIARLEDIENSSVTFELKPPSLAEYADMAERMMANVSTNSKDPGDVELSEHLEALVKHVYVHPLVENGKKTFEVEVFGKLATLVTGSLSYRAQHCKGKSGKDILTQDTITVARAAQKLVMALPRKRGSGRKPPRKQVLRRLEPDLARILSRSAVPLTASGIVSKLAEEGIQRTVTAVHNALDRRPETFVRIRKNGFMLRSRWARQSVRYFTRTAEIVAMAREVLEESRKPMQPDEIIGRFHEEPRSRRIYGDDELAILRTVLSKHADDFEAKGRQHARWILRASSDFEPSTALAA</sequence>
<dbReference type="RefSeq" id="WP_145831209.1">
    <property type="nucleotide sequence ID" value="NZ_VLLA01000001.1"/>
</dbReference>
<dbReference type="Gene3D" id="3.90.1750.20">
    <property type="entry name" value="Putative Large Serine Recombinase, Chain B, Domain 2"/>
    <property type="match status" value="1"/>
</dbReference>
<dbReference type="Pfam" id="PF00239">
    <property type="entry name" value="Resolvase"/>
    <property type="match status" value="1"/>
</dbReference>
<dbReference type="SUPFAM" id="SSF53041">
    <property type="entry name" value="Resolvase-like"/>
    <property type="match status" value="1"/>
</dbReference>